<evidence type="ECO:0000256" key="1">
    <source>
        <dbReference type="ARBA" id="ARBA00004141"/>
    </source>
</evidence>
<keyword evidence="4 5" id="KW-0472">Membrane</keyword>
<feature type="transmembrane region" description="Helical" evidence="5">
    <location>
        <begin position="191"/>
        <end position="210"/>
    </location>
</feature>
<feature type="transmembrane region" description="Helical" evidence="5">
    <location>
        <begin position="334"/>
        <end position="354"/>
    </location>
</feature>
<evidence type="ECO:0000313" key="7">
    <source>
        <dbReference type="EMBL" id="KAJ7706062.1"/>
    </source>
</evidence>
<feature type="transmembrane region" description="Helical" evidence="5">
    <location>
        <begin position="46"/>
        <end position="67"/>
    </location>
</feature>
<feature type="transmembrane region" description="Helical" evidence="5">
    <location>
        <begin position="241"/>
        <end position="259"/>
    </location>
</feature>
<evidence type="ECO:0000256" key="2">
    <source>
        <dbReference type="ARBA" id="ARBA00022692"/>
    </source>
</evidence>
<dbReference type="SUPFAM" id="SSF103481">
    <property type="entry name" value="Multidrug resistance efflux transporter EmrE"/>
    <property type="match status" value="1"/>
</dbReference>
<dbReference type="InterPro" id="IPR000620">
    <property type="entry name" value="EamA_dom"/>
</dbReference>
<dbReference type="PANTHER" id="PTHR23051:SF0">
    <property type="entry name" value="SOLUTE CARRIER FAMILY 35 MEMBER F5"/>
    <property type="match status" value="1"/>
</dbReference>
<evidence type="ECO:0000256" key="5">
    <source>
        <dbReference type="SAM" id="Phobius"/>
    </source>
</evidence>
<dbReference type="EMBL" id="JARKIE010000007">
    <property type="protein sequence ID" value="KAJ7706062.1"/>
    <property type="molecule type" value="Genomic_DNA"/>
</dbReference>
<reference evidence="7" key="1">
    <citation type="submission" date="2023-03" db="EMBL/GenBank/DDBJ databases">
        <title>Massive genome expansion in bonnet fungi (Mycena s.s.) driven by repeated elements and novel gene families across ecological guilds.</title>
        <authorList>
            <consortium name="Lawrence Berkeley National Laboratory"/>
            <person name="Harder C.B."/>
            <person name="Miyauchi S."/>
            <person name="Viragh M."/>
            <person name="Kuo A."/>
            <person name="Thoen E."/>
            <person name="Andreopoulos B."/>
            <person name="Lu D."/>
            <person name="Skrede I."/>
            <person name="Drula E."/>
            <person name="Henrissat B."/>
            <person name="Morin E."/>
            <person name="Kohler A."/>
            <person name="Barry K."/>
            <person name="LaButti K."/>
            <person name="Morin E."/>
            <person name="Salamov A."/>
            <person name="Lipzen A."/>
            <person name="Mereny Z."/>
            <person name="Hegedus B."/>
            <person name="Baldrian P."/>
            <person name="Stursova M."/>
            <person name="Weitz H."/>
            <person name="Taylor A."/>
            <person name="Grigoriev I.V."/>
            <person name="Nagy L.G."/>
            <person name="Martin F."/>
            <person name="Kauserud H."/>
        </authorList>
    </citation>
    <scope>NUCLEOTIDE SEQUENCE</scope>
    <source>
        <strain evidence="7">CBHHK067</strain>
    </source>
</reference>
<dbReference type="AlphaFoldDB" id="A0AAD7GVI4"/>
<dbReference type="Pfam" id="PF00892">
    <property type="entry name" value="EamA"/>
    <property type="match status" value="1"/>
</dbReference>
<comment type="subcellular location">
    <subcellularLocation>
        <location evidence="1">Membrane</location>
        <topology evidence="1">Multi-pass membrane protein</topology>
    </subcellularLocation>
</comment>
<gene>
    <name evidence="7" type="ORF">B0H17DRAFT_973070</name>
</gene>
<evidence type="ECO:0000313" key="8">
    <source>
        <dbReference type="Proteomes" id="UP001221757"/>
    </source>
</evidence>
<keyword evidence="2 5" id="KW-0812">Transmembrane</keyword>
<feature type="transmembrane region" description="Helical" evidence="5">
    <location>
        <begin position="139"/>
        <end position="158"/>
    </location>
</feature>
<name>A0AAD7GVI4_MYCRO</name>
<evidence type="ECO:0000256" key="3">
    <source>
        <dbReference type="ARBA" id="ARBA00022989"/>
    </source>
</evidence>
<evidence type="ECO:0000256" key="4">
    <source>
        <dbReference type="ARBA" id="ARBA00023136"/>
    </source>
</evidence>
<accession>A0AAD7GVI4</accession>
<organism evidence="7 8">
    <name type="scientific">Mycena rosella</name>
    <name type="common">Pink bonnet</name>
    <name type="synonym">Agaricus rosellus</name>
    <dbReference type="NCBI Taxonomy" id="1033263"/>
    <lineage>
        <taxon>Eukaryota</taxon>
        <taxon>Fungi</taxon>
        <taxon>Dikarya</taxon>
        <taxon>Basidiomycota</taxon>
        <taxon>Agaricomycotina</taxon>
        <taxon>Agaricomycetes</taxon>
        <taxon>Agaricomycetidae</taxon>
        <taxon>Agaricales</taxon>
        <taxon>Marasmiineae</taxon>
        <taxon>Mycenaceae</taxon>
        <taxon>Mycena</taxon>
    </lineage>
</organism>
<feature type="transmembrane region" description="Helical" evidence="5">
    <location>
        <begin position="360"/>
        <end position="378"/>
    </location>
</feature>
<dbReference type="Proteomes" id="UP001221757">
    <property type="component" value="Unassembled WGS sequence"/>
</dbReference>
<feature type="transmembrane region" description="Helical" evidence="5">
    <location>
        <begin position="79"/>
        <end position="98"/>
    </location>
</feature>
<dbReference type="PANTHER" id="PTHR23051">
    <property type="entry name" value="SOLUTE CARRIER FAMILY 35, MEMBER F5"/>
    <property type="match status" value="1"/>
</dbReference>
<dbReference type="InterPro" id="IPR037185">
    <property type="entry name" value="EmrE-like"/>
</dbReference>
<comment type="caution">
    <text evidence="7">The sequence shown here is derived from an EMBL/GenBank/DDBJ whole genome shotgun (WGS) entry which is preliminary data.</text>
</comment>
<proteinExistence type="predicted"/>
<evidence type="ECO:0000259" key="6">
    <source>
        <dbReference type="Pfam" id="PF00892"/>
    </source>
</evidence>
<keyword evidence="3 5" id="KW-1133">Transmembrane helix</keyword>
<feature type="domain" description="EamA" evidence="6">
    <location>
        <begin position="49"/>
        <end position="208"/>
    </location>
</feature>
<feature type="transmembrane region" description="Helical" evidence="5">
    <location>
        <begin position="306"/>
        <end position="327"/>
    </location>
</feature>
<protein>
    <recommendedName>
        <fullName evidence="6">EamA domain-containing protein</fullName>
    </recommendedName>
</protein>
<feature type="transmembrane region" description="Helical" evidence="5">
    <location>
        <begin position="164"/>
        <end position="184"/>
    </location>
</feature>
<sequence length="403" mass="43728">MTADEATDTLEMDTFASTVQPRRSLLRGKSVSPGRALSRLQATRDYAVGIGLLLIVVILWTASNFVTQGMYQGGFEKPFLVTYMSTSTFTLYLVPFLVRRWWRKRQGLEEGGSEAPILAPSHLPDDELPPLTIRETARLAFIYCFIWFIANWALNAALDLTSVASATILSSMSGFFTLGIGRLFRVEMLTLAKIAAVVTSFGGVVLVSLADSITPQQPGGAASRPLAHTEDLTPHPILGDVLALISALFYALYVILLKVQVRSESRVDMQLFFGFVGLFNVLSCWPVGVVLHLIGTEPFELPPRGALAALAINMGITLSSDYLYVLAMLKTTPLVVTVGLSLTIPLAVLGDFMLGKFTRGQVILGAILVLVSFVVVGLENEKVKTREVGPADDVSDEQDDVSP</sequence>
<keyword evidence="8" id="KW-1185">Reference proteome</keyword>
<feature type="transmembrane region" description="Helical" evidence="5">
    <location>
        <begin position="271"/>
        <end position="294"/>
    </location>
</feature>
<dbReference type="GO" id="GO:0000329">
    <property type="term" value="C:fungal-type vacuole membrane"/>
    <property type="evidence" value="ECO:0007669"/>
    <property type="project" value="TreeGrafter"/>
</dbReference>